<dbReference type="PANTHER" id="PTHR48228">
    <property type="entry name" value="SUCCINYL-COA--D-CITRAMALATE COA-TRANSFERASE"/>
    <property type="match status" value="1"/>
</dbReference>
<dbReference type="SUPFAM" id="SSF89796">
    <property type="entry name" value="CoA-transferase family III (CaiB/BaiF)"/>
    <property type="match status" value="2"/>
</dbReference>
<dbReference type="RefSeq" id="WP_189052358.1">
    <property type="nucleotide sequence ID" value="NZ_BMJQ01000030.1"/>
</dbReference>
<dbReference type="Gene3D" id="3.40.50.10540">
    <property type="entry name" value="Crotonobetainyl-coa:carnitine coa-transferase, domain 1"/>
    <property type="match status" value="2"/>
</dbReference>
<comment type="caution">
    <text evidence="3">The sequence shown here is derived from an EMBL/GenBank/DDBJ whole genome shotgun (WGS) entry which is preliminary data.</text>
</comment>
<evidence type="ECO:0000256" key="1">
    <source>
        <dbReference type="ARBA" id="ARBA00022679"/>
    </source>
</evidence>
<dbReference type="InterPro" id="IPR044855">
    <property type="entry name" value="CoA-Trfase_III_dom3_sf"/>
</dbReference>
<dbReference type="Proteomes" id="UP000646365">
    <property type="component" value="Unassembled WGS sequence"/>
</dbReference>
<dbReference type="AlphaFoldDB" id="A0A8J2Z1I8"/>
<dbReference type="GO" id="GO:0016740">
    <property type="term" value="F:transferase activity"/>
    <property type="evidence" value="ECO:0007669"/>
    <property type="project" value="UniProtKB-KW"/>
</dbReference>
<name>A0A8J2Z1I8_9PROT</name>
<reference evidence="3" key="2">
    <citation type="submission" date="2020-09" db="EMBL/GenBank/DDBJ databases">
        <authorList>
            <person name="Sun Q."/>
            <person name="Zhou Y."/>
        </authorList>
    </citation>
    <scope>NUCLEOTIDE SEQUENCE</scope>
    <source>
        <strain evidence="3">CGMCC 1.15725</strain>
    </source>
</reference>
<dbReference type="InterPro" id="IPR023606">
    <property type="entry name" value="CoA-Trfase_III_dom_1_sf"/>
</dbReference>
<dbReference type="EMBL" id="BMJQ01000030">
    <property type="protein sequence ID" value="GGF49452.1"/>
    <property type="molecule type" value="Genomic_DNA"/>
</dbReference>
<dbReference type="InterPro" id="IPR050509">
    <property type="entry name" value="CoA-transferase_III"/>
</dbReference>
<sequence>MDSSNRLLSGVRIVDAGRGLAAGLAVRFFADLGADVVRAADADPDPLVSHFPVLRRWRETYARSDRAFRELLEDADVLVVGGEDHPDVERLRLDDVVHGLHARLVTLEITAAPAGVRGCEDPAHEMLAQARSGLAWEHYDNRPIAFPFRPASRGAAIQSVAGVLGALIARERTGRGQAVRTSLLEGALMWVSFLWYDAEWHSPRSAFTVPKNPGPMILPCKGGEYIHIFLSGYAAIPALYAELGLGTPGEDAMTLWVDRDPRKFFGNTDAIADAVAKRDKDELLAALARRGVTASAVLAPGECWSDPQVEQQRLLRRWSDDSRSLGSIIRSSSSPGTSKLSESAQDAPPLKGLRILDFGTYVAGPFGGVLLSDLGADVIKIEPAEGDIARAMHRGFSACNRGKRTIKLDQKHPEAAEVVKRLCAVADGVMSNYRVGVTARRGIDAASLHRTRPQTVTVEFPAFGLDGPRAFEAGVDPVMQAWAGHEVRQGGEGNPPVWNRMTMVDYCGGVLGGIAMLAGLYHRAATGNGSAVTSSLLGSALFLMSELIQTADGEWQGARQLDHGQRGLHPAESLYQTRDGWVTIVALGDAAAKLALSLGLTDIAARDPMLWAADEQDRISAAIAERSTQQLLELLHGAGAWALKTVPGAEQSVLHDEALVERGTVMKIPDPDLGTTRVLGRLFRLERSGSGRRTRAPTPGEHTKEILAELGYGEEEIDALLAAKAAF</sequence>
<dbReference type="PANTHER" id="PTHR48228:SF6">
    <property type="entry name" value="L-CARNITINE COA-TRANSFERASE"/>
    <property type="match status" value="1"/>
</dbReference>
<keyword evidence="4" id="KW-1185">Reference proteome</keyword>
<dbReference type="Gene3D" id="3.30.1540.10">
    <property type="entry name" value="formyl-coa transferase, domain 3"/>
    <property type="match status" value="2"/>
</dbReference>
<dbReference type="InterPro" id="IPR003673">
    <property type="entry name" value="CoA-Trfase_fam_III"/>
</dbReference>
<keyword evidence="1" id="KW-0808">Transferase</keyword>
<feature type="region of interest" description="Disordered" evidence="2">
    <location>
        <begin position="326"/>
        <end position="345"/>
    </location>
</feature>
<organism evidence="3 4">
    <name type="scientific">Aliidongia dinghuensis</name>
    <dbReference type="NCBI Taxonomy" id="1867774"/>
    <lineage>
        <taxon>Bacteria</taxon>
        <taxon>Pseudomonadati</taxon>
        <taxon>Pseudomonadota</taxon>
        <taxon>Alphaproteobacteria</taxon>
        <taxon>Rhodospirillales</taxon>
        <taxon>Dongiaceae</taxon>
        <taxon>Aliidongia</taxon>
    </lineage>
</organism>
<protein>
    <recommendedName>
        <fullName evidence="5">CoA transferase</fullName>
    </recommendedName>
</protein>
<proteinExistence type="predicted"/>
<feature type="compositionally biased region" description="Low complexity" evidence="2">
    <location>
        <begin position="326"/>
        <end position="338"/>
    </location>
</feature>
<evidence type="ECO:0008006" key="5">
    <source>
        <dbReference type="Google" id="ProtNLM"/>
    </source>
</evidence>
<reference evidence="3" key="1">
    <citation type="journal article" date="2014" name="Int. J. Syst. Evol. Microbiol.">
        <title>Complete genome sequence of Corynebacterium casei LMG S-19264T (=DSM 44701T), isolated from a smear-ripened cheese.</title>
        <authorList>
            <consortium name="US DOE Joint Genome Institute (JGI-PGF)"/>
            <person name="Walter F."/>
            <person name="Albersmeier A."/>
            <person name="Kalinowski J."/>
            <person name="Ruckert C."/>
        </authorList>
    </citation>
    <scope>NUCLEOTIDE SEQUENCE</scope>
    <source>
        <strain evidence="3">CGMCC 1.15725</strain>
    </source>
</reference>
<evidence type="ECO:0000313" key="3">
    <source>
        <dbReference type="EMBL" id="GGF49452.1"/>
    </source>
</evidence>
<evidence type="ECO:0000313" key="4">
    <source>
        <dbReference type="Proteomes" id="UP000646365"/>
    </source>
</evidence>
<gene>
    <name evidence="3" type="ORF">GCM10011611_64840</name>
</gene>
<accession>A0A8J2Z1I8</accession>
<evidence type="ECO:0000256" key="2">
    <source>
        <dbReference type="SAM" id="MobiDB-lite"/>
    </source>
</evidence>
<dbReference type="Pfam" id="PF02515">
    <property type="entry name" value="CoA_transf_3"/>
    <property type="match status" value="2"/>
</dbReference>